<keyword evidence="1" id="KW-0145">Chemotaxis</keyword>
<dbReference type="Pfam" id="PF12729">
    <property type="entry name" value="4HB_MCP_1"/>
    <property type="match status" value="1"/>
</dbReference>
<dbReference type="InterPro" id="IPR004090">
    <property type="entry name" value="Chemotax_Me-accpt_rcpt"/>
</dbReference>
<feature type="domain" description="HAMP" evidence="8">
    <location>
        <begin position="212"/>
        <end position="264"/>
    </location>
</feature>
<organism evidence="9 10">
    <name type="scientific">Dickeya lacustris</name>
    <dbReference type="NCBI Taxonomy" id="2259638"/>
    <lineage>
        <taxon>Bacteria</taxon>
        <taxon>Pseudomonadati</taxon>
        <taxon>Pseudomonadota</taxon>
        <taxon>Gammaproteobacteria</taxon>
        <taxon>Enterobacterales</taxon>
        <taxon>Pectobacteriaceae</taxon>
        <taxon>Dickeya</taxon>
    </lineage>
</organism>
<keyword evidence="2 4" id="KW-0807">Transducer</keyword>
<dbReference type="Pfam" id="PF00672">
    <property type="entry name" value="HAMP"/>
    <property type="match status" value="1"/>
</dbReference>
<evidence type="ECO:0000259" key="7">
    <source>
        <dbReference type="PROSITE" id="PS50111"/>
    </source>
</evidence>
<dbReference type="CDD" id="cd19411">
    <property type="entry name" value="MCP2201-like_sensor"/>
    <property type="match status" value="1"/>
</dbReference>
<protein>
    <submittedName>
        <fullName evidence="9">Methyl-accepting chemotaxis protein</fullName>
    </submittedName>
</protein>
<dbReference type="InterPro" id="IPR024478">
    <property type="entry name" value="HlyB_4HB_MCP"/>
</dbReference>
<evidence type="ECO:0000259" key="8">
    <source>
        <dbReference type="PROSITE" id="PS50885"/>
    </source>
</evidence>
<keyword evidence="6" id="KW-0472">Membrane</keyword>
<dbReference type="InterPro" id="IPR047347">
    <property type="entry name" value="YvaQ-like_sensor"/>
</dbReference>
<evidence type="ECO:0000256" key="3">
    <source>
        <dbReference type="ARBA" id="ARBA00029447"/>
    </source>
</evidence>
<keyword evidence="5" id="KW-0175">Coiled coil</keyword>
<evidence type="ECO:0000256" key="6">
    <source>
        <dbReference type="SAM" id="Phobius"/>
    </source>
</evidence>
<dbReference type="InterPro" id="IPR051310">
    <property type="entry name" value="MCP_chemotaxis"/>
</dbReference>
<name>A0ABY8G996_9GAMM</name>
<reference evidence="9 10" key="1">
    <citation type="submission" date="2022-12" db="EMBL/GenBank/DDBJ databases">
        <title>Complete genome sequencing of Dickeya lacustris type strain LMG30899.</title>
        <authorList>
            <person name="Dobhal S."/>
            <person name="Arizala D."/>
            <person name="Arif M."/>
        </authorList>
    </citation>
    <scope>NUCLEOTIDE SEQUENCE [LARGE SCALE GENOMIC DNA]</scope>
    <source>
        <strain evidence="9 10">LMG30899</strain>
    </source>
</reference>
<feature type="transmembrane region" description="Helical" evidence="6">
    <location>
        <begin position="12"/>
        <end position="31"/>
    </location>
</feature>
<evidence type="ECO:0000256" key="4">
    <source>
        <dbReference type="PROSITE-ProRule" id="PRU00284"/>
    </source>
</evidence>
<feature type="domain" description="Methyl-accepting transducer" evidence="7">
    <location>
        <begin position="269"/>
        <end position="498"/>
    </location>
</feature>
<gene>
    <name evidence="9" type="ORF">O1Q98_04425</name>
</gene>
<sequence>MNFSNFKIGYRLAAGFSFVILMLLITGIVALSKLSDFNQKMNYTVSMLYPTTAKGNRLIDELNNALMGQQLILMMDSKEDIKRQNEETNKYSAEITSLLSDLTAHANDERSVSLLRDIQKIRAEYAVSGNKLMELASRGDKQAAITELLHVSLQLQKKYKEKVAEFIDYQDDQMVLASQNVQKNYFDIKIGLWLVLILSTVAGGMIAWWMTHSVTRPLHEALKLAERVATGDLTFEPTVCHKDETGQLLHALYNMNDSLRHIVSQVRDGAETISSAASQIAAGNQDLSARTEEQASSLEQTAASVEQLTATIKNTTDNTNHAASLAGQASDIVRQSGDMMANVTREMREIRDGSTRMAEIVSVIDSIAFQTNILALNAAVEAARAGEQGRGFAVVASEVRALAQRSANSAKEIKALIDSSVQRIQDGMRLVESTEQIMGEVIENAHHAGGIIREIAQASQEQSDGINQINLAIGQIDVTTQQNAALVEESAAAALSLQEQAQTLAKTVSVFKLDARTNQPIGWQHQHHSQGLGLMNVSEKNQQGTPNWAAF</sequence>
<dbReference type="PRINTS" id="PR00260">
    <property type="entry name" value="CHEMTRNSDUCR"/>
</dbReference>
<keyword evidence="10" id="KW-1185">Reference proteome</keyword>
<dbReference type="CDD" id="cd11386">
    <property type="entry name" value="MCP_signal"/>
    <property type="match status" value="1"/>
</dbReference>
<dbReference type="PANTHER" id="PTHR43531">
    <property type="entry name" value="PROTEIN ICFG"/>
    <property type="match status" value="1"/>
</dbReference>
<evidence type="ECO:0000313" key="9">
    <source>
        <dbReference type="EMBL" id="WFN56543.1"/>
    </source>
</evidence>
<dbReference type="InterPro" id="IPR003660">
    <property type="entry name" value="HAMP_dom"/>
</dbReference>
<evidence type="ECO:0000256" key="1">
    <source>
        <dbReference type="ARBA" id="ARBA00022500"/>
    </source>
</evidence>
<dbReference type="Proteomes" id="UP001219630">
    <property type="component" value="Chromosome"/>
</dbReference>
<dbReference type="PROSITE" id="PS50885">
    <property type="entry name" value="HAMP"/>
    <property type="match status" value="1"/>
</dbReference>
<feature type="transmembrane region" description="Helical" evidence="6">
    <location>
        <begin position="190"/>
        <end position="210"/>
    </location>
</feature>
<dbReference type="SUPFAM" id="SSF58104">
    <property type="entry name" value="Methyl-accepting chemotaxis protein (MCP) signaling domain"/>
    <property type="match status" value="1"/>
</dbReference>
<evidence type="ECO:0000313" key="10">
    <source>
        <dbReference type="Proteomes" id="UP001219630"/>
    </source>
</evidence>
<evidence type="ECO:0000256" key="5">
    <source>
        <dbReference type="SAM" id="Coils"/>
    </source>
</evidence>
<dbReference type="InterPro" id="IPR004089">
    <property type="entry name" value="MCPsignal_dom"/>
</dbReference>
<proteinExistence type="inferred from homology"/>
<dbReference type="SMART" id="SM00283">
    <property type="entry name" value="MA"/>
    <property type="match status" value="1"/>
</dbReference>
<evidence type="ECO:0000256" key="2">
    <source>
        <dbReference type="ARBA" id="ARBA00023224"/>
    </source>
</evidence>
<comment type="similarity">
    <text evidence="3">Belongs to the methyl-accepting chemotaxis (MCP) protein family.</text>
</comment>
<keyword evidence="6" id="KW-0812">Transmembrane</keyword>
<dbReference type="PROSITE" id="PS50111">
    <property type="entry name" value="CHEMOTAXIS_TRANSDUC_2"/>
    <property type="match status" value="1"/>
</dbReference>
<dbReference type="PANTHER" id="PTHR43531:SF5">
    <property type="entry name" value="METHYL-ACCEPTING CHEMOTAXIS PROTEIN III"/>
    <property type="match status" value="1"/>
</dbReference>
<dbReference type="CDD" id="cd06225">
    <property type="entry name" value="HAMP"/>
    <property type="match status" value="1"/>
</dbReference>
<keyword evidence="6" id="KW-1133">Transmembrane helix</keyword>
<dbReference type="RefSeq" id="WP_125259020.1">
    <property type="nucleotide sequence ID" value="NZ_CP114280.1"/>
</dbReference>
<feature type="coiled-coil region" evidence="5">
    <location>
        <begin position="288"/>
        <end position="318"/>
    </location>
</feature>
<dbReference type="SMART" id="SM00304">
    <property type="entry name" value="HAMP"/>
    <property type="match status" value="1"/>
</dbReference>
<dbReference type="EMBL" id="CP114280">
    <property type="protein sequence ID" value="WFN56543.1"/>
    <property type="molecule type" value="Genomic_DNA"/>
</dbReference>
<dbReference type="Gene3D" id="1.10.287.950">
    <property type="entry name" value="Methyl-accepting chemotaxis protein"/>
    <property type="match status" value="1"/>
</dbReference>
<accession>A0ABY8G996</accession>
<dbReference type="Pfam" id="PF00015">
    <property type="entry name" value="MCPsignal"/>
    <property type="match status" value="1"/>
</dbReference>